<accession>A0AA35YEF6</accession>
<dbReference type="Proteomes" id="UP001177003">
    <property type="component" value="Chromosome 2"/>
</dbReference>
<evidence type="ECO:0000313" key="2">
    <source>
        <dbReference type="Proteomes" id="UP001177003"/>
    </source>
</evidence>
<evidence type="ECO:0000313" key="1">
    <source>
        <dbReference type="EMBL" id="CAI9270693.1"/>
    </source>
</evidence>
<protein>
    <submittedName>
        <fullName evidence="1">Uncharacterized protein</fullName>
    </submittedName>
</protein>
<dbReference type="AlphaFoldDB" id="A0AA35YEF6"/>
<organism evidence="1 2">
    <name type="scientific">Lactuca saligna</name>
    <name type="common">Willowleaf lettuce</name>
    <dbReference type="NCBI Taxonomy" id="75948"/>
    <lineage>
        <taxon>Eukaryota</taxon>
        <taxon>Viridiplantae</taxon>
        <taxon>Streptophyta</taxon>
        <taxon>Embryophyta</taxon>
        <taxon>Tracheophyta</taxon>
        <taxon>Spermatophyta</taxon>
        <taxon>Magnoliopsida</taxon>
        <taxon>eudicotyledons</taxon>
        <taxon>Gunneridae</taxon>
        <taxon>Pentapetalae</taxon>
        <taxon>asterids</taxon>
        <taxon>campanulids</taxon>
        <taxon>Asterales</taxon>
        <taxon>Asteraceae</taxon>
        <taxon>Cichorioideae</taxon>
        <taxon>Cichorieae</taxon>
        <taxon>Lactucinae</taxon>
        <taxon>Lactuca</taxon>
    </lineage>
</organism>
<dbReference type="EMBL" id="OX465078">
    <property type="protein sequence ID" value="CAI9270693.1"/>
    <property type="molecule type" value="Genomic_DNA"/>
</dbReference>
<reference evidence="1" key="1">
    <citation type="submission" date="2023-04" db="EMBL/GenBank/DDBJ databases">
        <authorList>
            <person name="Vijverberg K."/>
            <person name="Xiong W."/>
            <person name="Schranz E."/>
        </authorList>
    </citation>
    <scope>NUCLEOTIDE SEQUENCE</scope>
</reference>
<keyword evidence="2" id="KW-1185">Reference proteome</keyword>
<sequence length="160" mass="16979">MQVLHQPLRVACDMGRHTLDHIHNGICGCTSTFVAHTPPMWDMHALVDLTVSSNPLVPWTRDMAAISRFVGCDCVVGARWGVVVVVVAGCAVMAGVRHRKLAMNSVGEPTGGVVSVCASGYPSNVDGPLPLRDCICRTKLVVSPSCHCGPLSVISDAWCC</sequence>
<gene>
    <name evidence="1" type="ORF">LSALG_LOCUS10991</name>
</gene>
<name>A0AA35YEF6_LACSI</name>
<proteinExistence type="predicted"/>